<dbReference type="PANTHER" id="PTHR42951:SF17">
    <property type="entry name" value="METALLO-BETA-LACTAMASE DOMAIN-CONTAINING PROTEIN"/>
    <property type="match status" value="1"/>
</dbReference>
<dbReference type="Gene3D" id="3.60.15.10">
    <property type="entry name" value="Ribonuclease Z/Hydroxyacylglutathione hydrolase-like"/>
    <property type="match status" value="1"/>
</dbReference>
<organism evidence="2 3">
    <name type="scientific">Deinococcus multiflagellatus</name>
    <dbReference type="NCBI Taxonomy" id="1656887"/>
    <lineage>
        <taxon>Bacteria</taxon>
        <taxon>Thermotogati</taxon>
        <taxon>Deinococcota</taxon>
        <taxon>Deinococci</taxon>
        <taxon>Deinococcales</taxon>
        <taxon>Deinococcaceae</taxon>
        <taxon>Deinococcus</taxon>
    </lineage>
</organism>
<reference evidence="3" key="1">
    <citation type="journal article" date="2019" name="Int. J. Syst. Evol. Microbiol.">
        <title>The Global Catalogue of Microorganisms (GCM) 10K type strain sequencing project: providing services to taxonomists for standard genome sequencing and annotation.</title>
        <authorList>
            <consortium name="The Broad Institute Genomics Platform"/>
            <consortium name="The Broad Institute Genome Sequencing Center for Infectious Disease"/>
            <person name="Wu L."/>
            <person name="Ma J."/>
        </authorList>
    </citation>
    <scope>NUCLEOTIDE SEQUENCE [LARGE SCALE GENOMIC DNA]</scope>
    <source>
        <strain evidence="3">CCUG 63830</strain>
    </source>
</reference>
<evidence type="ECO:0000259" key="1">
    <source>
        <dbReference type="SMART" id="SM00849"/>
    </source>
</evidence>
<protein>
    <submittedName>
        <fullName evidence="2">MBL fold metallo-hydrolase</fullName>
    </submittedName>
</protein>
<dbReference type="RefSeq" id="WP_224611173.1">
    <property type="nucleotide sequence ID" value="NZ_JAIQXV010000017.1"/>
</dbReference>
<proteinExistence type="predicted"/>
<dbReference type="SUPFAM" id="SSF56281">
    <property type="entry name" value="Metallo-hydrolase/oxidoreductase"/>
    <property type="match status" value="1"/>
</dbReference>
<dbReference type="CDD" id="cd07721">
    <property type="entry name" value="yflN-like_MBL-fold"/>
    <property type="match status" value="1"/>
</dbReference>
<name>A0ABW1ZRJ6_9DEIO</name>
<dbReference type="InterPro" id="IPR050855">
    <property type="entry name" value="NDM-1-like"/>
</dbReference>
<dbReference type="InterPro" id="IPR001279">
    <property type="entry name" value="Metallo-B-lactamas"/>
</dbReference>
<keyword evidence="3" id="KW-1185">Reference proteome</keyword>
<evidence type="ECO:0000313" key="2">
    <source>
        <dbReference type="EMBL" id="MFC6663326.1"/>
    </source>
</evidence>
<dbReference type="PANTHER" id="PTHR42951">
    <property type="entry name" value="METALLO-BETA-LACTAMASE DOMAIN-CONTAINING"/>
    <property type="match status" value="1"/>
</dbReference>
<dbReference type="Proteomes" id="UP001596317">
    <property type="component" value="Unassembled WGS sequence"/>
</dbReference>
<dbReference type="EMBL" id="JBHSWB010000003">
    <property type="protein sequence ID" value="MFC6663326.1"/>
    <property type="molecule type" value="Genomic_DNA"/>
</dbReference>
<comment type="caution">
    <text evidence="2">The sequence shown here is derived from an EMBL/GenBank/DDBJ whole genome shotgun (WGS) entry which is preliminary data.</text>
</comment>
<accession>A0ABW1ZRJ6</accession>
<evidence type="ECO:0000313" key="3">
    <source>
        <dbReference type="Proteomes" id="UP001596317"/>
    </source>
</evidence>
<sequence>MSSIPSAVGQPSWLRPDVAQVRLPLVNVFFLGRPGEDWVLVDAGLPGTAGLIRKAAQAAHGGRPPRAIVLTHGHLDHVGALRALLRQWPAPVYVHALERPFVTGEARYPWPDPLVGGGMSLLSPAFVPGPFDFGPAVQTLPAGGDIPGLDGWRWLHTPGHSDGHISLWRAADHTLIAGDAVVTTHQATVRGALTLRPVSVQGPPTYYTPNWEAAHASVQTLADLGADLLATGHGHPVQGPHVSADLTRLARTFEERSRPSHGWYARRPVAVGGPVPPGLGPLGRPVAALGALAAAWWVTGRR</sequence>
<dbReference type="InterPro" id="IPR036866">
    <property type="entry name" value="RibonucZ/Hydroxyglut_hydro"/>
</dbReference>
<dbReference type="Pfam" id="PF00753">
    <property type="entry name" value="Lactamase_B"/>
    <property type="match status" value="1"/>
</dbReference>
<dbReference type="SMART" id="SM00849">
    <property type="entry name" value="Lactamase_B"/>
    <property type="match status" value="1"/>
</dbReference>
<feature type="domain" description="Metallo-beta-lactamase" evidence="1">
    <location>
        <begin position="25"/>
        <end position="233"/>
    </location>
</feature>
<gene>
    <name evidence="2" type="ORF">ACFP90_25135</name>
</gene>